<dbReference type="OrthoDB" id="5616024at2"/>
<proteinExistence type="predicted"/>
<gene>
    <name evidence="1" type="ORF">SAMN02745912_00114</name>
</gene>
<dbReference type="EMBL" id="FRAG01000001">
    <property type="protein sequence ID" value="SHJ49312.1"/>
    <property type="molecule type" value="Genomic_DNA"/>
</dbReference>
<keyword evidence="2" id="KW-1185">Reference proteome</keyword>
<dbReference type="AlphaFoldDB" id="A0A1M6JRQ1"/>
<reference evidence="1 2" key="1">
    <citation type="submission" date="2016-11" db="EMBL/GenBank/DDBJ databases">
        <authorList>
            <person name="Jaros S."/>
            <person name="Januszkiewicz K."/>
            <person name="Wedrychowicz H."/>
        </authorList>
    </citation>
    <scope>NUCLEOTIDE SEQUENCE [LARGE SCALE GENOMIC DNA]</scope>
    <source>
        <strain evidence="1 2">DSM 15212</strain>
    </source>
</reference>
<dbReference type="RefSeq" id="WP_073146386.1">
    <property type="nucleotide sequence ID" value="NZ_FRAG01000001.1"/>
</dbReference>
<organism evidence="1 2">
    <name type="scientific">Paramaledivibacter caminithermalis (strain DSM 15212 / CIP 107654 / DViRD3)</name>
    <name type="common">Clostridium caminithermale</name>
    <dbReference type="NCBI Taxonomy" id="1121301"/>
    <lineage>
        <taxon>Bacteria</taxon>
        <taxon>Bacillati</taxon>
        <taxon>Bacillota</taxon>
        <taxon>Clostridia</taxon>
        <taxon>Peptostreptococcales</taxon>
        <taxon>Caminicellaceae</taxon>
        <taxon>Paramaledivibacter</taxon>
    </lineage>
</organism>
<evidence type="ECO:0000313" key="2">
    <source>
        <dbReference type="Proteomes" id="UP000184465"/>
    </source>
</evidence>
<dbReference type="InterPro" id="IPR019657">
    <property type="entry name" value="ComFB"/>
</dbReference>
<dbReference type="Proteomes" id="UP000184465">
    <property type="component" value="Unassembled WGS sequence"/>
</dbReference>
<evidence type="ECO:0000313" key="1">
    <source>
        <dbReference type="EMBL" id="SHJ49312.1"/>
    </source>
</evidence>
<name>A0A1M6JRQ1_PARC5</name>
<accession>A0A1M6JRQ1</accession>
<protein>
    <submittedName>
        <fullName evidence="1">Competence protein ComFB</fullName>
    </submittedName>
</protein>
<dbReference type="STRING" id="1121301.SAMN02745912_00114"/>
<sequence length="87" mass="10018">MFLKNYMELAVDHVLPNLLKAFDKICTCEKCMLDMKAIALNKLKPHYVVTNKGELYSKVDEMNSQFETDVMKALIDAIDIVSKNPRH</sequence>
<dbReference type="Pfam" id="PF10719">
    <property type="entry name" value="ComFB"/>
    <property type="match status" value="1"/>
</dbReference>